<evidence type="ECO:0000259" key="15">
    <source>
        <dbReference type="PROSITE" id="PS50011"/>
    </source>
</evidence>
<dbReference type="GO" id="GO:0005737">
    <property type="term" value="C:cytoplasm"/>
    <property type="evidence" value="ECO:0007669"/>
    <property type="project" value="TreeGrafter"/>
</dbReference>
<name>A0A3M6V6C6_POCDA</name>
<evidence type="ECO:0000313" key="17">
    <source>
        <dbReference type="Proteomes" id="UP000275408"/>
    </source>
</evidence>
<accession>A0A3M6V6C6</accession>
<keyword evidence="4 13" id="KW-0723">Serine/threonine-protein kinase</keyword>
<dbReference type="EMBL" id="RCHS01000010">
    <property type="protein sequence ID" value="RMX61506.1"/>
    <property type="molecule type" value="Genomic_DNA"/>
</dbReference>
<keyword evidence="5" id="KW-0808">Transferase</keyword>
<dbReference type="FunFam" id="3.30.200.20:FF:000042">
    <property type="entry name" value="Aurora kinase A"/>
    <property type="match status" value="1"/>
</dbReference>
<feature type="domain" description="Protein kinase" evidence="15">
    <location>
        <begin position="126"/>
        <end position="438"/>
    </location>
</feature>
<dbReference type="PROSITE" id="PS00107">
    <property type="entry name" value="PROTEIN_KINASE_ATP"/>
    <property type="match status" value="1"/>
</dbReference>
<protein>
    <recommendedName>
        <fullName evidence="3">Serine/threonine-protein kinase 1</fullName>
        <ecNumber evidence="2">2.7.11.1</ecNumber>
    </recommendedName>
</protein>
<evidence type="ECO:0000256" key="6">
    <source>
        <dbReference type="ARBA" id="ARBA00022741"/>
    </source>
</evidence>
<evidence type="ECO:0000256" key="7">
    <source>
        <dbReference type="ARBA" id="ARBA00022777"/>
    </source>
</evidence>
<comment type="similarity">
    <text evidence="13">Belongs to the protein kinase superfamily.</text>
</comment>
<dbReference type="InterPro" id="IPR000719">
    <property type="entry name" value="Prot_kinase_dom"/>
</dbReference>
<dbReference type="OrthoDB" id="10252171at2759"/>
<evidence type="ECO:0000256" key="3">
    <source>
        <dbReference type="ARBA" id="ARBA00016885"/>
    </source>
</evidence>
<dbReference type="InterPro" id="IPR051138">
    <property type="entry name" value="PIM_Ser/Thr_kinase"/>
</dbReference>
<feature type="binding site" evidence="12">
    <location>
        <position position="155"/>
    </location>
    <ligand>
        <name>ATP</name>
        <dbReference type="ChEBI" id="CHEBI:30616"/>
    </ligand>
</feature>
<dbReference type="SMART" id="SM00220">
    <property type="entry name" value="S_TKc"/>
    <property type="match status" value="1"/>
</dbReference>
<dbReference type="Pfam" id="PF00069">
    <property type="entry name" value="Pkinase"/>
    <property type="match status" value="1"/>
</dbReference>
<keyword evidence="7" id="KW-0418">Kinase</keyword>
<evidence type="ECO:0000256" key="12">
    <source>
        <dbReference type="PROSITE-ProRule" id="PRU10141"/>
    </source>
</evidence>
<comment type="caution">
    <text evidence="16">The sequence shown here is derived from an EMBL/GenBank/DDBJ whole genome shotgun (WGS) entry which is preliminary data.</text>
</comment>
<keyword evidence="6 12" id="KW-0547">Nucleotide-binding</keyword>
<dbReference type="Proteomes" id="UP000275408">
    <property type="component" value="Unassembled WGS sequence"/>
</dbReference>
<dbReference type="STRING" id="46731.A0A3M6V6C6"/>
<dbReference type="AlphaFoldDB" id="A0A3M6V6C6"/>
<keyword evidence="9" id="KW-1035">Host cytoplasm</keyword>
<dbReference type="PANTHER" id="PTHR22984">
    <property type="entry name" value="SERINE/THREONINE-PROTEIN KINASE PIM"/>
    <property type="match status" value="1"/>
</dbReference>
<evidence type="ECO:0000256" key="11">
    <source>
        <dbReference type="ARBA" id="ARBA00048679"/>
    </source>
</evidence>
<evidence type="ECO:0000256" key="13">
    <source>
        <dbReference type="RuleBase" id="RU000304"/>
    </source>
</evidence>
<dbReference type="PROSITE" id="PS50011">
    <property type="entry name" value="PROTEIN_KINASE_DOM"/>
    <property type="match status" value="1"/>
</dbReference>
<evidence type="ECO:0000256" key="2">
    <source>
        <dbReference type="ARBA" id="ARBA00012513"/>
    </source>
</evidence>
<feature type="region of interest" description="Disordered" evidence="14">
    <location>
        <begin position="94"/>
        <end position="125"/>
    </location>
</feature>
<evidence type="ECO:0000256" key="5">
    <source>
        <dbReference type="ARBA" id="ARBA00022679"/>
    </source>
</evidence>
<gene>
    <name evidence="16" type="ORF">pdam_00003522</name>
</gene>
<comment type="catalytic activity">
    <reaction evidence="10">
        <text>L-threonyl-[protein] + ATP = O-phospho-L-threonyl-[protein] + ADP + H(+)</text>
        <dbReference type="Rhea" id="RHEA:46608"/>
        <dbReference type="Rhea" id="RHEA-COMP:11060"/>
        <dbReference type="Rhea" id="RHEA-COMP:11605"/>
        <dbReference type="ChEBI" id="CHEBI:15378"/>
        <dbReference type="ChEBI" id="CHEBI:30013"/>
        <dbReference type="ChEBI" id="CHEBI:30616"/>
        <dbReference type="ChEBI" id="CHEBI:61977"/>
        <dbReference type="ChEBI" id="CHEBI:456216"/>
        <dbReference type="EC" id="2.7.11.1"/>
    </reaction>
</comment>
<organism evidence="16 17">
    <name type="scientific">Pocillopora damicornis</name>
    <name type="common">Cauliflower coral</name>
    <name type="synonym">Millepora damicornis</name>
    <dbReference type="NCBI Taxonomy" id="46731"/>
    <lineage>
        <taxon>Eukaryota</taxon>
        <taxon>Metazoa</taxon>
        <taxon>Cnidaria</taxon>
        <taxon>Anthozoa</taxon>
        <taxon>Hexacorallia</taxon>
        <taxon>Scleractinia</taxon>
        <taxon>Astrocoeniina</taxon>
        <taxon>Pocilloporidae</taxon>
        <taxon>Pocillopora</taxon>
    </lineage>
</organism>
<evidence type="ECO:0000256" key="10">
    <source>
        <dbReference type="ARBA" id="ARBA00047899"/>
    </source>
</evidence>
<evidence type="ECO:0000256" key="9">
    <source>
        <dbReference type="ARBA" id="ARBA00023200"/>
    </source>
</evidence>
<proteinExistence type="inferred from homology"/>
<evidence type="ECO:0000313" key="16">
    <source>
        <dbReference type="EMBL" id="RMX61506.1"/>
    </source>
</evidence>
<evidence type="ECO:0000256" key="1">
    <source>
        <dbReference type="ARBA" id="ARBA00004192"/>
    </source>
</evidence>
<dbReference type="PANTHER" id="PTHR22984:SF25">
    <property type="entry name" value="PROTEIN KINASE DOMAIN-CONTAINING PROTEIN"/>
    <property type="match status" value="1"/>
</dbReference>
<evidence type="ECO:0000256" key="4">
    <source>
        <dbReference type="ARBA" id="ARBA00022527"/>
    </source>
</evidence>
<dbReference type="InterPro" id="IPR017441">
    <property type="entry name" value="Protein_kinase_ATP_BS"/>
</dbReference>
<feature type="compositionally biased region" description="Basic residues" evidence="14">
    <location>
        <begin position="107"/>
        <end position="120"/>
    </location>
</feature>
<sequence>MRDNYVTTEAHAIFEDHAPVFRRVDNPIHWINLYPVDSAAVQLNDDVCLHRAWTEPDFKKLFTAKRKKICLSTPESVEKAKVETETKEKHITEIETSTSCCKPEPIRHKKTRRGKRKPRPKGLAAYEMGKPLGSGGFGEVFAARRKKDNLPVAIKFVNKSRVKNYREINGKQFPAEAYFQRHVRHPNVIQLLDIFTNGDNFVFVLERPEDSADLFDYIDACEGLIEDEGRELFSQILEAAIQCEEQGVLHQDIKPENVIIDMNKMEAKLTDFGLACDAQDQPFRQFVGTQHYCPPEFYSHRCFHGNHATVWQLGFLLAEMLSNEMPYVKPRMALYMRPSVPKFVSNGKNFGTNDTIDRDVNLFFFRGSEFDFMDVVARSRCAPHITTDQVPSVGQQTSPPLKGAHASGLPSAAHVLERLEPVKMLPGDQSTFLLLTCL</sequence>
<reference evidence="16 17" key="1">
    <citation type="journal article" date="2018" name="Sci. Rep.">
        <title>Comparative analysis of the Pocillopora damicornis genome highlights role of immune system in coral evolution.</title>
        <authorList>
            <person name="Cunning R."/>
            <person name="Bay R.A."/>
            <person name="Gillette P."/>
            <person name="Baker A.C."/>
            <person name="Traylor-Knowles N."/>
        </authorList>
    </citation>
    <scope>NUCLEOTIDE SEQUENCE [LARGE SCALE GENOMIC DNA]</scope>
    <source>
        <strain evidence="16">RSMAS</strain>
        <tissue evidence="16">Whole animal</tissue>
    </source>
</reference>
<dbReference type="GO" id="GO:0005524">
    <property type="term" value="F:ATP binding"/>
    <property type="evidence" value="ECO:0007669"/>
    <property type="project" value="UniProtKB-UniRule"/>
</dbReference>
<dbReference type="EC" id="2.7.11.1" evidence="2"/>
<dbReference type="SUPFAM" id="SSF56112">
    <property type="entry name" value="Protein kinase-like (PK-like)"/>
    <property type="match status" value="1"/>
</dbReference>
<keyword evidence="8 12" id="KW-0067">ATP-binding</keyword>
<keyword evidence="17" id="KW-1185">Reference proteome</keyword>
<dbReference type="InterPro" id="IPR008271">
    <property type="entry name" value="Ser/Thr_kinase_AS"/>
</dbReference>
<dbReference type="InterPro" id="IPR011009">
    <property type="entry name" value="Kinase-like_dom_sf"/>
</dbReference>
<dbReference type="GO" id="GO:0030430">
    <property type="term" value="C:host cell cytoplasm"/>
    <property type="evidence" value="ECO:0007669"/>
    <property type="project" value="UniProtKB-SubCell"/>
</dbReference>
<dbReference type="PROSITE" id="PS00108">
    <property type="entry name" value="PROTEIN_KINASE_ST"/>
    <property type="match status" value="1"/>
</dbReference>
<dbReference type="Gene3D" id="1.10.510.10">
    <property type="entry name" value="Transferase(Phosphotransferase) domain 1"/>
    <property type="match status" value="1"/>
</dbReference>
<comment type="subcellular location">
    <subcellularLocation>
        <location evidence="1">Host cytoplasm</location>
    </subcellularLocation>
</comment>
<dbReference type="Gene3D" id="3.30.200.20">
    <property type="entry name" value="Phosphorylase Kinase, domain 1"/>
    <property type="match status" value="1"/>
</dbReference>
<dbReference type="GO" id="GO:0004674">
    <property type="term" value="F:protein serine/threonine kinase activity"/>
    <property type="evidence" value="ECO:0007669"/>
    <property type="project" value="UniProtKB-KW"/>
</dbReference>
<evidence type="ECO:0000256" key="14">
    <source>
        <dbReference type="SAM" id="MobiDB-lite"/>
    </source>
</evidence>
<comment type="catalytic activity">
    <reaction evidence="11">
        <text>L-seryl-[protein] + ATP = O-phospho-L-seryl-[protein] + ADP + H(+)</text>
        <dbReference type="Rhea" id="RHEA:17989"/>
        <dbReference type="Rhea" id="RHEA-COMP:9863"/>
        <dbReference type="Rhea" id="RHEA-COMP:11604"/>
        <dbReference type="ChEBI" id="CHEBI:15378"/>
        <dbReference type="ChEBI" id="CHEBI:29999"/>
        <dbReference type="ChEBI" id="CHEBI:30616"/>
        <dbReference type="ChEBI" id="CHEBI:83421"/>
        <dbReference type="ChEBI" id="CHEBI:456216"/>
        <dbReference type="EC" id="2.7.11.1"/>
    </reaction>
</comment>
<evidence type="ECO:0000256" key="8">
    <source>
        <dbReference type="ARBA" id="ARBA00022840"/>
    </source>
</evidence>